<proteinExistence type="predicted"/>
<reference evidence="4" key="1">
    <citation type="submission" date="2023-07" db="EMBL/GenBank/DDBJ databases">
        <title>draft genome sequence of fig (Ficus carica).</title>
        <authorList>
            <person name="Takahashi T."/>
            <person name="Nishimura K."/>
        </authorList>
    </citation>
    <scope>NUCLEOTIDE SEQUENCE</scope>
</reference>
<dbReference type="SUPFAM" id="SSF101960">
    <property type="entry name" value="Stabilizer of iron transporter SufD"/>
    <property type="match status" value="1"/>
</dbReference>
<dbReference type="InterPro" id="IPR045595">
    <property type="entry name" value="SufBD_N"/>
</dbReference>
<dbReference type="AlphaFoldDB" id="A0AA87ZDS3"/>
<feature type="region of interest" description="Disordered" evidence="1">
    <location>
        <begin position="1"/>
        <end position="35"/>
    </location>
</feature>
<feature type="domain" description="SUF system FeS cluster assembly SufBD N-terminal" evidence="3">
    <location>
        <begin position="55"/>
        <end position="210"/>
    </location>
</feature>
<dbReference type="Proteomes" id="UP001187192">
    <property type="component" value="Unassembled WGS sequence"/>
</dbReference>
<dbReference type="InterPro" id="IPR000825">
    <property type="entry name" value="SUF_FeS_clus_asmbl_SufBD_core"/>
</dbReference>
<feature type="domain" description="SUF system FeS cluster assembly SufBD core" evidence="2">
    <location>
        <begin position="227"/>
        <end position="296"/>
    </location>
</feature>
<comment type="caution">
    <text evidence="4">The sequence shown here is derived from an EMBL/GenBank/DDBJ whole genome shotgun (WGS) entry which is preliminary data.</text>
</comment>
<dbReference type="PANTHER" id="PTHR43575:SF1">
    <property type="entry name" value="PROTEIN ABCI7, CHLOROPLASTIC"/>
    <property type="match status" value="1"/>
</dbReference>
<keyword evidence="5" id="KW-1185">Reference proteome</keyword>
<name>A0AA87ZDS3_FICCA</name>
<accession>A0AA87ZDS3</accession>
<protein>
    <submittedName>
        <fullName evidence="4">Uncharacterized protein</fullName>
    </submittedName>
</protein>
<evidence type="ECO:0000259" key="3">
    <source>
        <dbReference type="Pfam" id="PF19295"/>
    </source>
</evidence>
<evidence type="ECO:0000313" key="4">
    <source>
        <dbReference type="EMBL" id="GMN30680.1"/>
    </source>
</evidence>
<dbReference type="InterPro" id="IPR055346">
    <property type="entry name" value="Fe-S_cluster_assembly_SufBD"/>
</dbReference>
<dbReference type="InterPro" id="IPR037284">
    <property type="entry name" value="SUF_FeS_clus_asmbl_SufBD_sf"/>
</dbReference>
<dbReference type="Pfam" id="PF19295">
    <property type="entry name" value="SufBD_N"/>
    <property type="match status" value="1"/>
</dbReference>
<organism evidence="4 5">
    <name type="scientific">Ficus carica</name>
    <name type="common">Common fig</name>
    <dbReference type="NCBI Taxonomy" id="3494"/>
    <lineage>
        <taxon>Eukaryota</taxon>
        <taxon>Viridiplantae</taxon>
        <taxon>Streptophyta</taxon>
        <taxon>Embryophyta</taxon>
        <taxon>Tracheophyta</taxon>
        <taxon>Spermatophyta</taxon>
        <taxon>Magnoliopsida</taxon>
        <taxon>eudicotyledons</taxon>
        <taxon>Gunneridae</taxon>
        <taxon>Pentapetalae</taxon>
        <taxon>rosids</taxon>
        <taxon>fabids</taxon>
        <taxon>Rosales</taxon>
        <taxon>Moraceae</taxon>
        <taxon>Ficeae</taxon>
        <taxon>Ficus</taxon>
    </lineage>
</organism>
<dbReference type="PANTHER" id="PTHR43575">
    <property type="entry name" value="PROTEIN ABCI7, CHLOROPLASTIC"/>
    <property type="match status" value="1"/>
</dbReference>
<evidence type="ECO:0000256" key="1">
    <source>
        <dbReference type="SAM" id="MobiDB-lite"/>
    </source>
</evidence>
<sequence length="321" mass="35532">MAALAFTPNLHRPTIPPPFSSTPRTPRPKPRFSLSPIHSSLSLQPTFSDPFVLQLAETLEDSLPSSSSSALQQLRDASSETLLSTPWPSRKDEPFRYTDTSFIKQSQIKPISHPPQSLTVSADTQFPNLVIVDGCVAKQESNLSELPDGVLVGSLVDLFSNSESSLAKRVGELMSSGEEKDLFWSINGIGAPELTVVYVPSGCRVKSPIHLRYLSVEGGEKGSEKMPISNPRVFVLVEEDGEVEIIEEFLGGDGDKCYWTNAVLDVLVRQGGKVRHSYLQRQSFNAAHIKWTSVRQVKFFAPVPCYYSVTSYQNYIKLRKA</sequence>
<dbReference type="Pfam" id="PF01458">
    <property type="entry name" value="SUFBD_core"/>
    <property type="match status" value="1"/>
</dbReference>
<dbReference type="EMBL" id="BTGU01000003">
    <property type="protein sequence ID" value="GMN30680.1"/>
    <property type="molecule type" value="Genomic_DNA"/>
</dbReference>
<dbReference type="GO" id="GO:0016226">
    <property type="term" value="P:iron-sulfur cluster assembly"/>
    <property type="evidence" value="ECO:0007669"/>
    <property type="project" value="InterPro"/>
</dbReference>
<gene>
    <name evidence="4" type="ORF">TIFTF001_002910</name>
</gene>
<evidence type="ECO:0000259" key="2">
    <source>
        <dbReference type="Pfam" id="PF01458"/>
    </source>
</evidence>
<evidence type="ECO:0000313" key="5">
    <source>
        <dbReference type="Proteomes" id="UP001187192"/>
    </source>
</evidence>